<sequence>MPPMNEIRLVVSDIDGTLVRHDKSLPDANIAAACRLAEAGIPMALISARPRSGMAWIAEALGIDGPCGAFNGGSLFDRHGVIGTPQRLGAHLGLRILRLLDDAGVDVWVFADGLWYARNDTNAHVPREKLSAGLSPTLRDDLAAVCTAADKIVGVSDDAALLQRVQAEVLRAAQGEATVALSQPYFLDATALLANKGDGVAALASAMGVPLSEVAVIGDMPNDLPMFARAGLAVAMGQAPQAVRDAAQWTTRSNEEDGVAWAIDRILANGT</sequence>
<dbReference type="Gene3D" id="3.30.1240.10">
    <property type="match status" value="1"/>
</dbReference>
<organism evidence="1 2">
    <name type="scientific">Rhodoferax koreensis</name>
    <dbReference type="NCBI Taxonomy" id="1842727"/>
    <lineage>
        <taxon>Bacteria</taxon>
        <taxon>Pseudomonadati</taxon>
        <taxon>Pseudomonadota</taxon>
        <taxon>Betaproteobacteria</taxon>
        <taxon>Burkholderiales</taxon>
        <taxon>Comamonadaceae</taxon>
        <taxon>Rhodoferax</taxon>
    </lineage>
</organism>
<dbReference type="STRING" id="1842727.RD110_24630"/>
<dbReference type="Pfam" id="PF08282">
    <property type="entry name" value="Hydrolase_3"/>
    <property type="match status" value="1"/>
</dbReference>
<accession>A0A1P8K1X6</accession>
<dbReference type="GO" id="GO:0005829">
    <property type="term" value="C:cytosol"/>
    <property type="evidence" value="ECO:0007669"/>
    <property type="project" value="TreeGrafter"/>
</dbReference>
<dbReference type="GO" id="GO:0000287">
    <property type="term" value="F:magnesium ion binding"/>
    <property type="evidence" value="ECO:0007669"/>
    <property type="project" value="TreeGrafter"/>
</dbReference>
<dbReference type="EMBL" id="CP019236">
    <property type="protein sequence ID" value="APW39997.1"/>
    <property type="molecule type" value="Genomic_DNA"/>
</dbReference>
<dbReference type="SUPFAM" id="SSF56784">
    <property type="entry name" value="HAD-like"/>
    <property type="match status" value="1"/>
</dbReference>
<dbReference type="NCBIfam" id="TIGR01484">
    <property type="entry name" value="HAD-SF-IIB"/>
    <property type="match status" value="1"/>
</dbReference>
<gene>
    <name evidence="1" type="ORF">RD110_24630</name>
</gene>
<dbReference type="PANTHER" id="PTHR10000">
    <property type="entry name" value="PHOSPHOSERINE PHOSPHATASE"/>
    <property type="match status" value="1"/>
</dbReference>
<dbReference type="KEGG" id="rhy:RD110_24630"/>
<dbReference type="InterPro" id="IPR036412">
    <property type="entry name" value="HAD-like_sf"/>
</dbReference>
<dbReference type="InterPro" id="IPR023214">
    <property type="entry name" value="HAD_sf"/>
</dbReference>
<proteinExistence type="predicted"/>
<evidence type="ECO:0000313" key="2">
    <source>
        <dbReference type="Proteomes" id="UP000186609"/>
    </source>
</evidence>
<dbReference type="AlphaFoldDB" id="A0A1P8K1X6"/>
<dbReference type="NCBIfam" id="TIGR00099">
    <property type="entry name" value="Cof-subfamily"/>
    <property type="match status" value="1"/>
</dbReference>
<reference evidence="1 2" key="1">
    <citation type="submission" date="2017-01" db="EMBL/GenBank/DDBJ databases">
        <authorList>
            <person name="Mah S.A."/>
            <person name="Swanson W.J."/>
            <person name="Moy G.W."/>
            <person name="Vacquier V.D."/>
        </authorList>
    </citation>
    <scope>NUCLEOTIDE SEQUENCE [LARGE SCALE GENOMIC DNA]</scope>
    <source>
        <strain evidence="1 2">DCY110</strain>
    </source>
</reference>
<dbReference type="CDD" id="cd07516">
    <property type="entry name" value="HAD_Pase"/>
    <property type="match status" value="1"/>
</dbReference>
<evidence type="ECO:0000313" key="1">
    <source>
        <dbReference type="EMBL" id="APW39997.1"/>
    </source>
</evidence>
<keyword evidence="1" id="KW-0378">Hydrolase</keyword>
<dbReference type="RefSeq" id="WP_076203075.1">
    <property type="nucleotide sequence ID" value="NZ_CP019236.1"/>
</dbReference>
<dbReference type="InterPro" id="IPR006379">
    <property type="entry name" value="HAD-SF_hydro_IIB"/>
</dbReference>
<dbReference type="InterPro" id="IPR000150">
    <property type="entry name" value="Cof"/>
</dbReference>
<dbReference type="Gene3D" id="3.40.50.1000">
    <property type="entry name" value="HAD superfamily/HAD-like"/>
    <property type="match status" value="1"/>
</dbReference>
<dbReference type="GO" id="GO:0016791">
    <property type="term" value="F:phosphatase activity"/>
    <property type="evidence" value="ECO:0007669"/>
    <property type="project" value="TreeGrafter"/>
</dbReference>
<dbReference type="PANTHER" id="PTHR10000:SF8">
    <property type="entry name" value="HAD SUPERFAMILY HYDROLASE-LIKE, TYPE 3"/>
    <property type="match status" value="1"/>
</dbReference>
<name>A0A1P8K1X6_9BURK</name>
<protein>
    <submittedName>
        <fullName evidence="1">Hydrolase Cof</fullName>
    </submittedName>
</protein>
<dbReference type="Proteomes" id="UP000186609">
    <property type="component" value="Chromosome"/>
</dbReference>
<keyword evidence="2" id="KW-1185">Reference proteome</keyword>